<dbReference type="AlphaFoldDB" id="A0A163RYU3"/>
<dbReference type="PATRIC" id="fig|43678.3.peg.1607"/>
<evidence type="ECO:0000256" key="1">
    <source>
        <dbReference type="SAM" id="MobiDB-lite"/>
    </source>
</evidence>
<evidence type="ECO:0000313" key="3">
    <source>
        <dbReference type="EMBL" id="KZM35834.1"/>
    </source>
</evidence>
<accession>A0A163RYU3</accession>
<keyword evidence="2" id="KW-1133">Transmembrane helix</keyword>
<keyword evidence="2" id="KW-0812">Transmembrane</keyword>
<dbReference type="OrthoDB" id="3628158at2"/>
<organism evidence="3 4">
    <name type="scientific">Oerskovia enterophila</name>
    <dbReference type="NCBI Taxonomy" id="43678"/>
    <lineage>
        <taxon>Bacteria</taxon>
        <taxon>Bacillati</taxon>
        <taxon>Actinomycetota</taxon>
        <taxon>Actinomycetes</taxon>
        <taxon>Micrococcales</taxon>
        <taxon>Cellulomonadaceae</taxon>
        <taxon>Oerskovia</taxon>
    </lineage>
</organism>
<dbReference type="Proteomes" id="UP000076447">
    <property type="component" value="Unassembled WGS sequence"/>
</dbReference>
<comment type="caution">
    <text evidence="3">The sequence shown here is derived from an EMBL/GenBank/DDBJ whole genome shotgun (WGS) entry which is preliminary data.</text>
</comment>
<keyword evidence="2" id="KW-0472">Membrane</keyword>
<dbReference type="EMBL" id="LRIE01000065">
    <property type="protein sequence ID" value="KZM35834.1"/>
    <property type="molecule type" value="Genomic_DNA"/>
</dbReference>
<dbReference type="RefSeq" id="WP_082848864.1">
    <property type="nucleotide sequence ID" value="NZ_LRIE01000065.1"/>
</dbReference>
<protein>
    <submittedName>
        <fullName evidence="3">Uncharacterized protein</fullName>
    </submittedName>
</protein>
<reference evidence="3 4" key="1">
    <citation type="submission" date="2016-01" db="EMBL/GenBank/DDBJ databases">
        <title>Genome sequence of Oerskovia enterophila VJag, an agar and cellulose degrading bacterium.</title>
        <authorList>
            <person name="Poehlein A."/>
            <person name="Jag V."/>
            <person name="Bengelsdorf F."/>
            <person name="Duerre P."/>
            <person name="Daniel R."/>
        </authorList>
    </citation>
    <scope>NUCLEOTIDE SEQUENCE [LARGE SCALE GENOMIC DNA]</scope>
    <source>
        <strain evidence="3 4">VJag</strain>
    </source>
</reference>
<proteinExistence type="predicted"/>
<evidence type="ECO:0000256" key="2">
    <source>
        <dbReference type="SAM" id="Phobius"/>
    </source>
</evidence>
<gene>
    <name evidence="3" type="ORF">OJAG_15350</name>
</gene>
<feature type="transmembrane region" description="Helical" evidence="2">
    <location>
        <begin position="29"/>
        <end position="50"/>
    </location>
</feature>
<feature type="region of interest" description="Disordered" evidence="1">
    <location>
        <begin position="1"/>
        <end position="22"/>
    </location>
</feature>
<evidence type="ECO:0000313" key="4">
    <source>
        <dbReference type="Proteomes" id="UP000076447"/>
    </source>
</evidence>
<dbReference type="STRING" id="43678.OJAG_15350"/>
<sequence>MTTTSTTGGPGGADGLPQHEDEPDGTRRWIVYTAAAILAVGVGILMAVLYNSYHASQDRELAEQRAAELHGKFEEIGITAFDEDQIVAVLGADGGGFCSDPAALVKATANLGSTNGATGPGSRPSLVDERRLAGDRLVIEVYCPEQLDEFDDYVDSLNLDENTTNQEES</sequence>
<name>A0A163RYU3_9CELL</name>